<proteinExistence type="predicted"/>
<evidence type="ECO:0000313" key="2">
    <source>
        <dbReference type="Proteomes" id="UP001327027"/>
    </source>
</evidence>
<reference evidence="1 2" key="1">
    <citation type="journal article" date="2013" name="Int. J. Syst. Evol. Microbiol.">
        <title>Aquimarina gracilis sp. nov., isolated from the gut microflora of a mussel, Mytilus coruscus, and emended description of Aquimarina spongiae.</title>
        <authorList>
            <person name="Park S.C."/>
            <person name="Choe H.N."/>
            <person name="Baik K.S."/>
            <person name="Seong C.N."/>
        </authorList>
    </citation>
    <scope>NUCLEOTIDE SEQUENCE [LARGE SCALE GENOMIC DNA]</scope>
    <source>
        <strain evidence="1 2">PSC32</strain>
    </source>
</reference>
<gene>
    <name evidence="1" type="ORF">U6A24_11035</name>
</gene>
<evidence type="ECO:0000313" key="1">
    <source>
        <dbReference type="EMBL" id="MEB3345999.1"/>
    </source>
</evidence>
<sequence length="145" mass="16985">MDVKTIQKYRDKSVAQLREIATTHFNKFIRYRDTDSNGFGRCISSGQPLRVPSKKAQAGHFYSGGKFPELKFNEDNVHLQGLSDNYYNGANLLQYRKNLIKKIGIERVEELDRIADMSKSNRFKWDRIHLIEVIEKYKGKWKEVA</sequence>
<comment type="caution">
    <text evidence="1">The sequence shown here is derived from an EMBL/GenBank/DDBJ whole genome shotgun (WGS) entry which is preliminary data.</text>
</comment>
<keyword evidence="2" id="KW-1185">Reference proteome</keyword>
<accession>A0ABU5ZVU0</accession>
<name>A0ABU5ZVU0_9FLAO</name>
<dbReference type="Proteomes" id="UP001327027">
    <property type="component" value="Unassembled WGS sequence"/>
</dbReference>
<dbReference type="Pfam" id="PF05766">
    <property type="entry name" value="NinG"/>
    <property type="match status" value="1"/>
</dbReference>
<protein>
    <submittedName>
        <fullName evidence="1">Recombination protein NinG</fullName>
    </submittedName>
</protein>
<organism evidence="1 2">
    <name type="scientific">Aquimarina gracilis</name>
    <dbReference type="NCBI Taxonomy" id="874422"/>
    <lineage>
        <taxon>Bacteria</taxon>
        <taxon>Pseudomonadati</taxon>
        <taxon>Bacteroidota</taxon>
        <taxon>Flavobacteriia</taxon>
        <taxon>Flavobacteriales</taxon>
        <taxon>Flavobacteriaceae</taxon>
        <taxon>Aquimarina</taxon>
    </lineage>
</organism>
<dbReference type="EMBL" id="JAYKLX010000005">
    <property type="protein sequence ID" value="MEB3345999.1"/>
    <property type="molecule type" value="Genomic_DNA"/>
</dbReference>
<dbReference type="RefSeq" id="WP_324180029.1">
    <property type="nucleotide sequence ID" value="NZ_BAABAW010000006.1"/>
</dbReference>
<dbReference type="InterPro" id="IPR008713">
    <property type="entry name" value="Phage_lambda_NinG"/>
</dbReference>